<protein>
    <submittedName>
        <fullName evidence="2">Uncharacterized protein</fullName>
    </submittedName>
</protein>
<gene>
    <name evidence="2" type="ORF">PECUL_23A039994</name>
</gene>
<dbReference type="EMBL" id="OW240919">
    <property type="protein sequence ID" value="CAH2312327.1"/>
    <property type="molecule type" value="Genomic_DNA"/>
</dbReference>
<dbReference type="Proteomes" id="UP001295444">
    <property type="component" value="Chromosome 08"/>
</dbReference>
<feature type="region of interest" description="Disordered" evidence="1">
    <location>
        <begin position="64"/>
        <end position="83"/>
    </location>
</feature>
<evidence type="ECO:0000256" key="1">
    <source>
        <dbReference type="SAM" id="MobiDB-lite"/>
    </source>
</evidence>
<reference evidence="2" key="1">
    <citation type="submission" date="2022-03" db="EMBL/GenBank/DDBJ databases">
        <authorList>
            <person name="Alioto T."/>
            <person name="Alioto T."/>
            <person name="Gomez Garrido J."/>
        </authorList>
    </citation>
    <scope>NUCLEOTIDE SEQUENCE</scope>
</reference>
<name>A0AAD1WLK4_PELCU</name>
<evidence type="ECO:0000313" key="2">
    <source>
        <dbReference type="EMBL" id="CAH2312327.1"/>
    </source>
</evidence>
<organism evidence="2 3">
    <name type="scientific">Pelobates cultripes</name>
    <name type="common">Western spadefoot toad</name>
    <dbReference type="NCBI Taxonomy" id="61616"/>
    <lineage>
        <taxon>Eukaryota</taxon>
        <taxon>Metazoa</taxon>
        <taxon>Chordata</taxon>
        <taxon>Craniata</taxon>
        <taxon>Vertebrata</taxon>
        <taxon>Euteleostomi</taxon>
        <taxon>Amphibia</taxon>
        <taxon>Batrachia</taxon>
        <taxon>Anura</taxon>
        <taxon>Pelobatoidea</taxon>
        <taxon>Pelobatidae</taxon>
        <taxon>Pelobates</taxon>
    </lineage>
</organism>
<evidence type="ECO:0000313" key="3">
    <source>
        <dbReference type="Proteomes" id="UP001295444"/>
    </source>
</evidence>
<dbReference type="AlphaFoldDB" id="A0AAD1WLK4"/>
<accession>A0AAD1WLK4</accession>
<proteinExistence type="predicted"/>
<keyword evidence="3" id="KW-1185">Reference proteome</keyword>
<sequence>MVKTKMAAASITSWRIMAAAMEQRTERRLPDDSKERTTSLHTQLMPALVKATSHMVTGRDSLGTITLNKRGAPDKRHKLPYYT</sequence>